<organism evidence="1">
    <name type="scientific">bioreactor metagenome</name>
    <dbReference type="NCBI Taxonomy" id="1076179"/>
    <lineage>
        <taxon>unclassified sequences</taxon>
        <taxon>metagenomes</taxon>
        <taxon>ecological metagenomes</taxon>
    </lineage>
</organism>
<evidence type="ECO:0000313" key="1">
    <source>
        <dbReference type="EMBL" id="MPM48771.1"/>
    </source>
</evidence>
<dbReference type="AlphaFoldDB" id="A0A645A927"/>
<name>A0A645A927_9ZZZZ</name>
<sequence>MAKSSTIYRICNNTIFENLSETDFYSAINLLASNQALKLKQGEKTRACFLVYKMYESIKSDKKTEWRTSILQQLEIDENYYKSKYKEPISEVPSRKSEQFATEINEVFK</sequence>
<dbReference type="EMBL" id="VSSQ01012244">
    <property type="protein sequence ID" value="MPM48771.1"/>
    <property type="molecule type" value="Genomic_DNA"/>
</dbReference>
<proteinExistence type="predicted"/>
<comment type="caution">
    <text evidence="1">The sequence shown here is derived from an EMBL/GenBank/DDBJ whole genome shotgun (WGS) entry which is preliminary data.</text>
</comment>
<accession>A0A645A927</accession>
<reference evidence="1" key="1">
    <citation type="submission" date="2019-08" db="EMBL/GenBank/DDBJ databases">
        <authorList>
            <person name="Kucharzyk K."/>
            <person name="Murdoch R.W."/>
            <person name="Higgins S."/>
            <person name="Loffler F."/>
        </authorList>
    </citation>
    <scope>NUCLEOTIDE SEQUENCE</scope>
</reference>
<protein>
    <submittedName>
        <fullName evidence="1">Uncharacterized protein</fullName>
    </submittedName>
</protein>
<gene>
    <name evidence="1" type="ORF">SDC9_95498</name>
</gene>